<evidence type="ECO:0000313" key="2">
    <source>
        <dbReference type="Proteomes" id="UP000554235"/>
    </source>
</evidence>
<proteinExistence type="predicted"/>
<reference evidence="1 2" key="1">
    <citation type="submission" date="2020-01" db="EMBL/GenBank/DDBJ databases">
        <title>Identification and distribution of gene clusters putatively required for synthesis of sphingolipid metabolism inhibitors in phylogenetically diverse species of the filamentous fungus Fusarium.</title>
        <authorList>
            <person name="Kim H.-S."/>
            <person name="Busman M."/>
            <person name="Brown D.W."/>
            <person name="Divon H."/>
            <person name="Uhlig S."/>
            <person name="Proctor R.H."/>
        </authorList>
    </citation>
    <scope>NUCLEOTIDE SEQUENCE [LARGE SCALE GENOMIC DNA]</scope>
    <source>
        <strain evidence="1 2">NRRL 20459</strain>
    </source>
</reference>
<keyword evidence="2" id="KW-1185">Reference proteome</keyword>
<organism evidence="1 2">
    <name type="scientific">Fusarium albosuccineum</name>
    <dbReference type="NCBI Taxonomy" id="1237068"/>
    <lineage>
        <taxon>Eukaryota</taxon>
        <taxon>Fungi</taxon>
        <taxon>Dikarya</taxon>
        <taxon>Ascomycota</taxon>
        <taxon>Pezizomycotina</taxon>
        <taxon>Sordariomycetes</taxon>
        <taxon>Hypocreomycetidae</taxon>
        <taxon>Hypocreales</taxon>
        <taxon>Nectriaceae</taxon>
        <taxon>Fusarium</taxon>
        <taxon>Fusarium decemcellulare species complex</taxon>
    </lineage>
</organism>
<protein>
    <submittedName>
        <fullName evidence="1">Uncharacterized protein</fullName>
    </submittedName>
</protein>
<accession>A0A8H4P230</accession>
<comment type="caution">
    <text evidence="1">The sequence shown here is derived from an EMBL/GenBank/DDBJ whole genome shotgun (WGS) entry which is preliminary data.</text>
</comment>
<sequence length="86" mass="9799">MKEPLHIAMGDAPIQLPPIPVIYTHIHNTLPQHTKHYTDEFETCFEMAGQSKEWNDEASVPFAWSSPRGGFGGWMDIKHQKSIQIP</sequence>
<name>A0A8H4P230_9HYPO</name>
<gene>
    <name evidence="1" type="ORF">FALBO_16039</name>
</gene>
<evidence type="ECO:0000313" key="1">
    <source>
        <dbReference type="EMBL" id="KAF4453181.1"/>
    </source>
</evidence>
<dbReference type="EMBL" id="JAADYS010002905">
    <property type="protein sequence ID" value="KAF4453181.1"/>
    <property type="molecule type" value="Genomic_DNA"/>
</dbReference>
<dbReference type="AlphaFoldDB" id="A0A8H4P230"/>
<dbReference type="Proteomes" id="UP000554235">
    <property type="component" value="Unassembled WGS sequence"/>
</dbReference>